<comment type="caution">
    <text evidence="2">The sequence shown here is derived from an EMBL/GenBank/DDBJ whole genome shotgun (WGS) entry which is preliminary data.</text>
</comment>
<proteinExistence type="predicted"/>
<organism evidence="2 3">
    <name type="scientific">Leucocoprinus leucothites</name>
    <dbReference type="NCBI Taxonomy" id="201217"/>
    <lineage>
        <taxon>Eukaryota</taxon>
        <taxon>Fungi</taxon>
        <taxon>Dikarya</taxon>
        <taxon>Basidiomycota</taxon>
        <taxon>Agaricomycotina</taxon>
        <taxon>Agaricomycetes</taxon>
        <taxon>Agaricomycetidae</taxon>
        <taxon>Agaricales</taxon>
        <taxon>Agaricineae</taxon>
        <taxon>Agaricaceae</taxon>
        <taxon>Leucocoprinus</taxon>
    </lineage>
</organism>
<reference evidence="2 3" key="1">
    <citation type="journal article" date="2020" name="ISME J.">
        <title>Uncovering the hidden diversity of litter-decomposition mechanisms in mushroom-forming fungi.</title>
        <authorList>
            <person name="Floudas D."/>
            <person name="Bentzer J."/>
            <person name="Ahren D."/>
            <person name="Johansson T."/>
            <person name="Persson P."/>
            <person name="Tunlid A."/>
        </authorList>
    </citation>
    <scope>NUCLEOTIDE SEQUENCE [LARGE SCALE GENOMIC DNA]</scope>
    <source>
        <strain evidence="2 3">CBS 146.42</strain>
    </source>
</reference>
<dbReference type="AlphaFoldDB" id="A0A8H5D2L0"/>
<keyword evidence="3" id="KW-1185">Reference proteome</keyword>
<feature type="compositionally biased region" description="Low complexity" evidence="1">
    <location>
        <begin position="243"/>
        <end position="265"/>
    </location>
</feature>
<dbReference type="Proteomes" id="UP000559027">
    <property type="component" value="Unassembled WGS sequence"/>
</dbReference>
<gene>
    <name evidence="2" type="ORF">D9756_008274</name>
</gene>
<protein>
    <submittedName>
        <fullName evidence="2">Uncharacterized protein</fullName>
    </submittedName>
</protein>
<accession>A0A8H5D2L0</accession>
<evidence type="ECO:0000313" key="2">
    <source>
        <dbReference type="EMBL" id="KAF5351007.1"/>
    </source>
</evidence>
<evidence type="ECO:0000313" key="3">
    <source>
        <dbReference type="Proteomes" id="UP000559027"/>
    </source>
</evidence>
<name>A0A8H5D2L0_9AGAR</name>
<dbReference type="OrthoDB" id="3066583at2759"/>
<feature type="region of interest" description="Disordered" evidence="1">
    <location>
        <begin position="241"/>
        <end position="265"/>
    </location>
</feature>
<sequence length="265" mass="30487">MYYGSEASFQPHFESVFDDPYVGQQTIALAITKFITTTPAFHCPATPTSSLDLYIARVIDESRVPKIVPYAALYILMTISRSCTCERPVPAVLRISSSPNNEPKHHYSSLFHHISQVFTRSRLSLLRRFSWIGHHFFVGAFLVALRTYHSDVDVEMMSESTGFTMKELQDLETAIVDSMDSKMGLTVDQMIKERRFRSLKDIECPLAVLRRKRVEKEREEEYLYAHSPVYLRRLRSIRRSREGLNSSKSSSSISSFDSWRSTPTP</sequence>
<dbReference type="EMBL" id="JAACJO010000013">
    <property type="protein sequence ID" value="KAF5351007.1"/>
    <property type="molecule type" value="Genomic_DNA"/>
</dbReference>
<evidence type="ECO:0000256" key="1">
    <source>
        <dbReference type="SAM" id="MobiDB-lite"/>
    </source>
</evidence>
<dbReference type="Gene3D" id="1.10.472.10">
    <property type="entry name" value="Cyclin-like"/>
    <property type="match status" value="1"/>
</dbReference>